<dbReference type="GO" id="GO:1990357">
    <property type="term" value="C:terminal web"/>
    <property type="evidence" value="ECO:0007669"/>
    <property type="project" value="TreeGrafter"/>
</dbReference>
<dbReference type="Pfam" id="PF02205">
    <property type="entry name" value="WH2"/>
    <property type="match status" value="2"/>
</dbReference>
<dbReference type="GO" id="GO:0044295">
    <property type="term" value="C:axonal growth cone"/>
    <property type="evidence" value="ECO:0007669"/>
    <property type="project" value="TreeGrafter"/>
</dbReference>
<dbReference type="OrthoDB" id="8882621at2759"/>
<feature type="domain" description="WH2" evidence="2">
    <location>
        <begin position="1253"/>
        <end position="1273"/>
    </location>
</feature>
<gene>
    <name evidence="3" type="ORF">AGOR_G00206210</name>
</gene>
<dbReference type="CDD" id="cd21799">
    <property type="entry name" value="WH2_Wa_Cobl"/>
    <property type="match status" value="1"/>
</dbReference>
<feature type="region of interest" description="Disordered" evidence="1">
    <location>
        <begin position="1229"/>
        <end position="1254"/>
    </location>
</feature>
<dbReference type="GO" id="GO:0051639">
    <property type="term" value="P:actin filament network formation"/>
    <property type="evidence" value="ECO:0007669"/>
    <property type="project" value="TreeGrafter"/>
</dbReference>
<feature type="compositionally biased region" description="Polar residues" evidence="1">
    <location>
        <begin position="1110"/>
        <end position="1161"/>
    </location>
</feature>
<feature type="region of interest" description="Disordered" evidence="1">
    <location>
        <begin position="1"/>
        <end position="36"/>
    </location>
</feature>
<evidence type="ECO:0000256" key="1">
    <source>
        <dbReference type="SAM" id="MobiDB-lite"/>
    </source>
</evidence>
<feature type="compositionally biased region" description="Polar residues" evidence="1">
    <location>
        <begin position="301"/>
        <end position="313"/>
    </location>
</feature>
<dbReference type="GO" id="GO:0030041">
    <property type="term" value="P:actin filament polymerization"/>
    <property type="evidence" value="ECO:0007669"/>
    <property type="project" value="TreeGrafter"/>
</dbReference>
<evidence type="ECO:0000313" key="4">
    <source>
        <dbReference type="Proteomes" id="UP000829720"/>
    </source>
</evidence>
<dbReference type="GO" id="GO:0044294">
    <property type="term" value="C:dendritic growth cone"/>
    <property type="evidence" value="ECO:0007669"/>
    <property type="project" value="TreeGrafter"/>
</dbReference>
<feature type="compositionally biased region" description="Pro residues" evidence="1">
    <location>
        <begin position="22"/>
        <end position="32"/>
    </location>
</feature>
<feature type="compositionally biased region" description="Pro residues" evidence="1">
    <location>
        <begin position="936"/>
        <end position="945"/>
    </location>
</feature>
<dbReference type="GO" id="GO:0043025">
    <property type="term" value="C:neuronal cell body"/>
    <property type="evidence" value="ECO:0007669"/>
    <property type="project" value="TreeGrafter"/>
</dbReference>
<feature type="compositionally biased region" description="Polar residues" evidence="1">
    <location>
        <begin position="707"/>
        <end position="737"/>
    </location>
</feature>
<feature type="region of interest" description="Disordered" evidence="1">
    <location>
        <begin position="258"/>
        <end position="486"/>
    </location>
</feature>
<dbReference type="InterPro" id="IPR019025">
    <property type="entry name" value="Cordon-bleu_ubiquitin_domain"/>
</dbReference>
<feature type="compositionally biased region" description="Basic and acidic residues" evidence="1">
    <location>
        <begin position="1095"/>
        <end position="1109"/>
    </location>
</feature>
<accession>A0A8T3CPG7</accession>
<dbReference type="EMBL" id="JAERUA010000020">
    <property type="protein sequence ID" value="KAI1885670.1"/>
    <property type="molecule type" value="Genomic_DNA"/>
</dbReference>
<dbReference type="GO" id="GO:0001726">
    <property type="term" value="C:ruffle"/>
    <property type="evidence" value="ECO:0007669"/>
    <property type="project" value="TreeGrafter"/>
</dbReference>
<feature type="region of interest" description="Disordered" evidence="1">
    <location>
        <begin position="526"/>
        <end position="631"/>
    </location>
</feature>
<dbReference type="GO" id="GO:0005884">
    <property type="term" value="C:actin filament"/>
    <property type="evidence" value="ECO:0007669"/>
    <property type="project" value="TreeGrafter"/>
</dbReference>
<dbReference type="CDD" id="cd21801">
    <property type="entry name" value="WH2_Wc_Cobl"/>
    <property type="match status" value="1"/>
</dbReference>
<feature type="compositionally biased region" description="Low complexity" evidence="1">
    <location>
        <begin position="532"/>
        <end position="541"/>
    </location>
</feature>
<feature type="compositionally biased region" description="Polar residues" evidence="1">
    <location>
        <begin position="1"/>
        <end position="10"/>
    </location>
</feature>
<feature type="compositionally biased region" description="Basic and acidic residues" evidence="1">
    <location>
        <begin position="259"/>
        <end position="277"/>
    </location>
</feature>
<dbReference type="GO" id="GO:0048471">
    <property type="term" value="C:perinuclear region of cytoplasm"/>
    <property type="evidence" value="ECO:0007669"/>
    <property type="project" value="TreeGrafter"/>
</dbReference>
<dbReference type="CDD" id="cd21800">
    <property type="entry name" value="WH2_Wb_Cobl"/>
    <property type="match status" value="1"/>
</dbReference>
<evidence type="ECO:0000313" key="3">
    <source>
        <dbReference type="EMBL" id="KAI1885670.1"/>
    </source>
</evidence>
<feature type="compositionally biased region" description="Polar residues" evidence="1">
    <location>
        <begin position="278"/>
        <end position="293"/>
    </location>
</feature>
<protein>
    <recommendedName>
        <fullName evidence="2">WH2 domain-containing protein</fullName>
    </recommendedName>
</protein>
<sequence length="1388" mass="149432">MDFSEVNASTKPPLGRRMKARAPPPPTAPQPAPRRIFTTRNAIPDGAGAQGSEDTKENVLRPSVSLLVTLPDGFQTSCTVDGSKALMDLLVDLCSQHHLNPAYHTLELLSPDSRPLAFKPNTLLGALDVHHVHIREKVAEEKVVRKPPPKVPEKTVRLVVNYHRTQKAVVRVNPLVPLGTLVPVICEKCEFDPAHVLLLQDNISNHELDLDRCLSELGIRELYALDQSLESFRSNSSSVSGAQKKGLLGLFKFNRRKTKTEEHTSEDMDFTDGRNADSSESCGNGVSAASSRQFVEARPSTLGQSQSVMNISRMSPKVELKKRRAPLPPQVQTTLSQAPGPVVGSEVTPSPPDSSQQKKRKAPAPPPTPVPSTPAEDTASELSHSTEDSEPAGSICSSNSSMEAAEPAPSTTPEEGGPAPSTTPEEGGPAPVPRQRKEAPPPAPRQMKEALPPAPCPRQSQPMASHPSKNIPAAPRLKKLTPPSISSWRRWRTIGTAPWFTVAHPSLCGPTVAWLQSVDQAPGAELEAETVSMASSSGSSSCPDQGYAASEGMAEDSGVVSSPSDIAHPASPDGSISLDQGSAHPNATPKDCSSDSDEGCATWGSRHKHSGDIYHTSLSGRRQDSYEEDPELTAQLHQTLADLEADLAGVDHAERVSVSGLSVSSLDRSPHSDIPVSVVDCEVPVTTIDEVLEDYRSSMTEYEFALLSSSQTSDKSANQSYLHQPNGHTGNKNNNACTAHRQGKATEAGLQEAQGLSSTGKGPSRSHEQEKSSVTKVANAQIQENSIPGEIQTPFQNIPRGLPSIQKQPVEPTSDNEPVSPTRWQSAQSKITQSPTSRFGMKTFTVVPPKPTPVQTQKPAGSLVTGAIKIDAQGNMVKTDSSQYDSPPGPGNDSQVPLLGKAKAFWSSAEQQDTTSPSRGHAPKTRVPETSRTSPTEPPAAPSSQPPVECAGRERPEVTMGKAVEAAVDQKAKLKPSSTEPKQQPVKPSWEPNQRRDLSFLKPSRRTSSQYVASAITKYTGKPAHKVESIQETNSIFESSLTKQKSSVNQGFSYGAETKYTKYTRTSSETFQTTQTKPTMLVANPKRSLSFPDYSYDKSENIAELKQDSRTNTNSLDTNPPSRSFQPSNTLPQWQPSVSEQTQPSSTRTDTTVPRQLNSVHSVKDGMRPEIAKKPDPLPAPGGPSDPDQLGPFGPVKKFRPVVLKTVQKETTLHSCLMEAIQMGEGKERLKKVADTPRESTFKKPSFMEPENERSALLSAIRASNNSSRLKKVQSEAASELERCRRTEQQTSTLGEDIPSPPFYAPPPPPFSPPPPPAPPPPSSARPKPAFALKAAGNPEQAREAMLEAIRSGAGAERLKKVPVPTKTVHVNGRLGIIQSAAPVPQEH</sequence>
<dbReference type="PANTHER" id="PTHR47008:SF1">
    <property type="entry name" value="PROTEIN CORDON-BLEU"/>
    <property type="match status" value="1"/>
</dbReference>
<comment type="caution">
    <text evidence="3">The sequence shown here is derived from an EMBL/GenBank/DDBJ whole genome shotgun (WGS) entry which is preliminary data.</text>
</comment>
<organism evidence="3 4">
    <name type="scientific">Albula goreensis</name>
    <dbReference type="NCBI Taxonomy" id="1534307"/>
    <lineage>
        <taxon>Eukaryota</taxon>
        <taxon>Metazoa</taxon>
        <taxon>Chordata</taxon>
        <taxon>Craniata</taxon>
        <taxon>Vertebrata</taxon>
        <taxon>Euteleostomi</taxon>
        <taxon>Actinopterygii</taxon>
        <taxon>Neopterygii</taxon>
        <taxon>Teleostei</taxon>
        <taxon>Albuliformes</taxon>
        <taxon>Albulidae</taxon>
        <taxon>Albula</taxon>
    </lineage>
</organism>
<dbReference type="GO" id="GO:0003785">
    <property type="term" value="F:actin monomer binding"/>
    <property type="evidence" value="ECO:0007669"/>
    <property type="project" value="InterPro"/>
</dbReference>
<feature type="region of interest" description="Disordered" evidence="1">
    <location>
        <begin position="789"/>
        <end position="1007"/>
    </location>
</feature>
<reference evidence="3" key="1">
    <citation type="submission" date="2021-01" db="EMBL/GenBank/DDBJ databases">
        <authorList>
            <person name="Zahm M."/>
            <person name="Roques C."/>
            <person name="Cabau C."/>
            <person name="Klopp C."/>
            <person name="Donnadieu C."/>
            <person name="Jouanno E."/>
            <person name="Lampietro C."/>
            <person name="Louis A."/>
            <person name="Herpin A."/>
            <person name="Echchiki A."/>
            <person name="Berthelot C."/>
            <person name="Parey E."/>
            <person name="Roest-Crollius H."/>
            <person name="Braasch I."/>
            <person name="Postlethwait J."/>
            <person name="Bobe J."/>
            <person name="Montfort J."/>
            <person name="Bouchez O."/>
            <person name="Begum T."/>
            <person name="Mejri S."/>
            <person name="Adams A."/>
            <person name="Chen W.-J."/>
            <person name="Guiguen Y."/>
        </authorList>
    </citation>
    <scope>NUCLEOTIDE SEQUENCE</scope>
    <source>
        <tissue evidence="3">Blood</tissue>
    </source>
</reference>
<dbReference type="GO" id="GO:0005886">
    <property type="term" value="C:plasma membrane"/>
    <property type="evidence" value="ECO:0007669"/>
    <property type="project" value="TreeGrafter"/>
</dbReference>
<dbReference type="PANTHER" id="PTHR47008">
    <property type="entry name" value="PROTEIN CORDON-BLEU"/>
    <property type="match status" value="1"/>
</dbReference>
<feature type="region of interest" description="Disordered" evidence="1">
    <location>
        <begin position="707"/>
        <end position="776"/>
    </location>
</feature>
<evidence type="ECO:0000259" key="2">
    <source>
        <dbReference type="PROSITE" id="PS51082"/>
    </source>
</evidence>
<feature type="compositionally biased region" description="Basic and acidic residues" evidence="1">
    <location>
        <begin position="1162"/>
        <end position="1176"/>
    </location>
</feature>
<feature type="compositionally biased region" description="Polar residues" evidence="1">
    <location>
        <begin position="805"/>
        <end position="837"/>
    </location>
</feature>
<dbReference type="Proteomes" id="UP000829720">
    <property type="component" value="Unassembled WGS sequence"/>
</dbReference>
<dbReference type="PROSITE" id="PS51082">
    <property type="entry name" value="WH2"/>
    <property type="match status" value="2"/>
</dbReference>
<name>A0A8T3CPG7_9TELE</name>
<keyword evidence="4" id="KW-1185">Reference proteome</keyword>
<dbReference type="InterPro" id="IPR003124">
    <property type="entry name" value="WH2_dom"/>
</dbReference>
<feature type="domain" description="WH2" evidence="2">
    <location>
        <begin position="1342"/>
        <end position="1362"/>
    </location>
</feature>
<feature type="compositionally biased region" description="Polar residues" evidence="1">
    <location>
        <begin position="876"/>
        <end position="885"/>
    </location>
</feature>
<dbReference type="Pfam" id="PF09469">
    <property type="entry name" value="Cobl"/>
    <property type="match status" value="1"/>
</dbReference>
<dbReference type="Gene3D" id="3.10.20.90">
    <property type="entry name" value="Phosphatidylinositol 3-kinase Catalytic Subunit, Chain A, domain 1"/>
    <property type="match status" value="1"/>
</dbReference>
<feature type="compositionally biased region" description="Pro residues" evidence="1">
    <location>
        <begin position="1299"/>
        <end position="1324"/>
    </location>
</feature>
<proteinExistence type="predicted"/>
<feature type="compositionally biased region" description="Polar residues" evidence="1">
    <location>
        <begin position="908"/>
        <end position="918"/>
    </location>
</feature>
<feature type="compositionally biased region" description="Basic and acidic residues" evidence="1">
    <location>
        <begin position="1229"/>
        <end position="1242"/>
    </location>
</feature>
<feature type="compositionally biased region" description="Pro residues" evidence="1">
    <location>
        <begin position="363"/>
        <end position="372"/>
    </location>
</feature>
<feature type="compositionally biased region" description="Polar residues" evidence="1">
    <location>
        <begin position="1065"/>
        <end position="1078"/>
    </location>
</feature>
<dbReference type="SMART" id="SM00246">
    <property type="entry name" value="WH2"/>
    <property type="match status" value="3"/>
</dbReference>
<dbReference type="InterPro" id="IPR039895">
    <property type="entry name" value="COBL-like"/>
</dbReference>
<feature type="region of interest" description="Disordered" evidence="1">
    <location>
        <begin position="1266"/>
        <end position="1342"/>
    </location>
</feature>
<feature type="region of interest" description="Disordered" evidence="1">
    <location>
        <begin position="1065"/>
        <end position="1194"/>
    </location>
</feature>